<evidence type="ECO:0000313" key="2">
    <source>
        <dbReference type="Proteomes" id="UP000235145"/>
    </source>
</evidence>
<evidence type="ECO:0008006" key="3">
    <source>
        <dbReference type="Google" id="ProtNLM"/>
    </source>
</evidence>
<name>A0A9R1X0N9_LACSA</name>
<reference evidence="1 2" key="1">
    <citation type="journal article" date="2017" name="Nat. Commun.">
        <title>Genome assembly with in vitro proximity ligation data and whole-genome triplication in lettuce.</title>
        <authorList>
            <person name="Reyes-Chin-Wo S."/>
            <person name="Wang Z."/>
            <person name="Yang X."/>
            <person name="Kozik A."/>
            <person name="Arikit S."/>
            <person name="Song C."/>
            <person name="Xia L."/>
            <person name="Froenicke L."/>
            <person name="Lavelle D.O."/>
            <person name="Truco M.J."/>
            <person name="Xia R."/>
            <person name="Zhu S."/>
            <person name="Xu C."/>
            <person name="Xu H."/>
            <person name="Xu X."/>
            <person name="Cox K."/>
            <person name="Korf I."/>
            <person name="Meyers B.C."/>
            <person name="Michelmore R.W."/>
        </authorList>
    </citation>
    <scope>NUCLEOTIDE SEQUENCE [LARGE SCALE GENOMIC DNA]</scope>
    <source>
        <strain evidence="2">cv. Salinas</strain>
        <tissue evidence="1">Seedlings</tissue>
    </source>
</reference>
<evidence type="ECO:0000313" key="1">
    <source>
        <dbReference type="EMBL" id="KAJ0194781.1"/>
    </source>
</evidence>
<dbReference type="Proteomes" id="UP000235145">
    <property type="component" value="Unassembled WGS sequence"/>
</dbReference>
<proteinExistence type="predicted"/>
<organism evidence="1 2">
    <name type="scientific">Lactuca sativa</name>
    <name type="common">Garden lettuce</name>
    <dbReference type="NCBI Taxonomy" id="4236"/>
    <lineage>
        <taxon>Eukaryota</taxon>
        <taxon>Viridiplantae</taxon>
        <taxon>Streptophyta</taxon>
        <taxon>Embryophyta</taxon>
        <taxon>Tracheophyta</taxon>
        <taxon>Spermatophyta</taxon>
        <taxon>Magnoliopsida</taxon>
        <taxon>eudicotyledons</taxon>
        <taxon>Gunneridae</taxon>
        <taxon>Pentapetalae</taxon>
        <taxon>asterids</taxon>
        <taxon>campanulids</taxon>
        <taxon>Asterales</taxon>
        <taxon>Asteraceae</taxon>
        <taxon>Cichorioideae</taxon>
        <taxon>Cichorieae</taxon>
        <taxon>Lactucinae</taxon>
        <taxon>Lactuca</taxon>
    </lineage>
</organism>
<protein>
    <recommendedName>
        <fullName evidence="3">Reverse transcriptase zinc-binding domain-containing protein</fullName>
    </recommendedName>
</protein>
<accession>A0A9R1X0N9</accession>
<gene>
    <name evidence="1" type="ORF">LSAT_V11C700354620</name>
</gene>
<keyword evidence="2" id="KW-1185">Reference proteome</keyword>
<sequence>MFLGFRSKSIDFHGDSFWISYMLLEILLKECVDHLFFDCSFTVVVWNWLQKWSRLFPFSPRNRSALLTMLANLRLSKKGLKLRCALSYCYFWAIWETKNDILFKNACGYPMKKADDIQLISIKWLKHMSCLKSLDWINWCCSPIFISYYIRCWMHGSFGGKMRWNVEVGINFDLVFKIHVGNSQNTLLWIDNWMNTDALNDRFPLLFKLDKGKFCFLSERQSEAGLVWDWKRKSSSVQELTELAELEVLVLGFSPSDQRDCWSSRLSCNGICYVRHLRALIDSKLTSVMPNSTIWTCLV</sequence>
<comment type="caution">
    <text evidence="1">The sequence shown here is derived from an EMBL/GenBank/DDBJ whole genome shotgun (WGS) entry which is preliminary data.</text>
</comment>
<dbReference type="EMBL" id="NBSK02000007">
    <property type="protein sequence ID" value="KAJ0194781.1"/>
    <property type="molecule type" value="Genomic_DNA"/>
</dbReference>
<dbReference type="AlphaFoldDB" id="A0A9R1X0N9"/>